<dbReference type="Proteomes" id="UP000288812">
    <property type="component" value="Unassembled WGS sequence"/>
</dbReference>
<dbReference type="Gene3D" id="3.30.450.20">
    <property type="entry name" value="PAS domain"/>
    <property type="match status" value="1"/>
</dbReference>
<keyword evidence="13" id="KW-1185">Reference proteome</keyword>
<keyword evidence="4" id="KW-0597">Phosphoprotein</keyword>
<dbReference type="InterPro" id="IPR003661">
    <property type="entry name" value="HisK_dim/P_dom"/>
</dbReference>
<dbReference type="SMART" id="SM00388">
    <property type="entry name" value="HisKA"/>
    <property type="match status" value="1"/>
</dbReference>
<dbReference type="CDD" id="cd06225">
    <property type="entry name" value="HAMP"/>
    <property type="match status" value="1"/>
</dbReference>
<dbReference type="SUPFAM" id="SSF47384">
    <property type="entry name" value="Homodimeric domain of signal transducing histidine kinase"/>
    <property type="match status" value="1"/>
</dbReference>
<dbReference type="EMBL" id="RLIH01000001">
    <property type="protein sequence ID" value="RVU55648.1"/>
    <property type="molecule type" value="Genomic_DNA"/>
</dbReference>
<dbReference type="GO" id="GO:0005886">
    <property type="term" value="C:plasma membrane"/>
    <property type="evidence" value="ECO:0007669"/>
    <property type="project" value="TreeGrafter"/>
</dbReference>
<sequence>MFNSIKYRFITIYFLLVLVCISIVGAFIVNRLEFQQIQNITDNMSQSLTSITNTSHYMSSSDWKEQSFQFENTFESWQLPSGEVIYAIDASEPPVIIASSNRNKNIHGQNALSFKATDPSLVLKGLSGEEANATISNEDSDKREKHIVKPIFTSEGNVNGILYMTSQLSPVYQIIDYAKVILGYATALALLVTIILGYILANSITEPIRDLTSKASKMAKGDFSQKFEVKSDDEIGQLGSMFNYLTEELNTTINQMNLEKSKLNTIFNYMAEGVIAVDRQGFLIHANPIARQILILGDNYLYKKIDLTELNISNINYYDDSTLEGENKIEIDDNFYKVKYAPYKREDNANLGLIVVLQDITNEHKLDMMRKEFVANVSHELKTPITTIKSYSETLLESSLEEEEVNHFISIINRENNRMERIVADLLQLSNIDYGNSNWHIEEIDTYSAIGETLESLSLLIDEKNLSIKLDIPMDIKDIFADKHALNQILMNIISNAVKYSNADGKINISATSNHFNVNIKVQDNGIGIPEEDLNRIFERFYRVEKSRSRSMGGTGLGLSIAKELIDAMGGDIKIQSQLKEGTTVTLTFKAA</sequence>
<feature type="transmembrane region" description="Helical" evidence="9">
    <location>
        <begin position="181"/>
        <end position="201"/>
    </location>
</feature>
<dbReference type="OrthoDB" id="9813151at2"/>
<dbReference type="InterPro" id="IPR036097">
    <property type="entry name" value="HisK_dim/P_sf"/>
</dbReference>
<comment type="caution">
    <text evidence="12">The sequence shown here is derived from an EMBL/GenBank/DDBJ whole genome shotgun (WGS) entry which is preliminary data.</text>
</comment>
<dbReference type="CDD" id="cd00082">
    <property type="entry name" value="HisKA"/>
    <property type="match status" value="1"/>
</dbReference>
<dbReference type="PROSITE" id="PS50885">
    <property type="entry name" value="HAMP"/>
    <property type="match status" value="1"/>
</dbReference>
<keyword evidence="8 9" id="KW-0472">Membrane</keyword>
<keyword evidence="5" id="KW-0808">Transferase</keyword>
<evidence type="ECO:0000313" key="12">
    <source>
        <dbReference type="EMBL" id="RVU55648.1"/>
    </source>
</evidence>
<evidence type="ECO:0000256" key="7">
    <source>
        <dbReference type="ARBA" id="ARBA00023012"/>
    </source>
</evidence>
<dbReference type="InterPro" id="IPR003660">
    <property type="entry name" value="HAMP_dom"/>
</dbReference>
<dbReference type="PRINTS" id="PR00344">
    <property type="entry name" value="BCTRLSENSOR"/>
</dbReference>
<name>A0A437SA19_9FIRM</name>
<feature type="domain" description="HAMP" evidence="11">
    <location>
        <begin position="202"/>
        <end position="254"/>
    </location>
</feature>
<dbReference type="SUPFAM" id="SSF158472">
    <property type="entry name" value="HAMP domain-like"/>
    <property type="match status" value="1"/>
</dbReference>
<dbReference type="Pfam" id="PF00512">
    <property type="entry name" value="HisKA"/>
    <property type="match status" value="1"/>
</dbReference>
<evidence type="ECO:0000256" key="6">
    <source>
        <dbReference type="ARBA" id="ARBA00022777"/>
    </source>
</evidence>
<keyword evidence="6" id="KW-0418">Kinase</keyword>
<dbReference type="EC" id="2.7.13.3" evidence="3"/>
<dbReference type="Pfam" id="PF00672">
    <property type="entry name" value="HAMP"/>
    <property type="match status" value="1"/>
</dbReference>
<dbReference type="FunFam" id="3.30.565.10:FF:000006">
    <property type="entry name" value="Sensor histidine kinase WalK"/>
    <property type="match status" value="1"/>
</dbReference>
<organism evidence="12 13">
    <name type="scientific">Anaerosphaera multitolerans</name>
    <dbReference type="NCBI Taxonomy" id="2487351"/>
    <lineage>
        <taxon>Bacteria</taxon>
        <taxon>Bacillati</taxon>
        <taxon>Bacillota</taxon>
        <taxon>Tissierellia</taxon>
        <taxon>Tissierellales</taxon>
        <taxon>Peptoniphilaceae</taxon>
        <taxon>Anaerosphaera</taxon>
    </lineage>
</organism>
<dbReference type="AlphaFoldDB" id="A0A437SA19"/>
<protein>
    <recommendedName>
        <fullName evidence="3">histidine kinase</fullName>
        <ecNumber evidence="3">2.7.13.3</ecNumber>
    </recommendedName>
</protein>
<dbReference type="PROSITE" id="PS50109">
    <property type="entry name" value="HIS_KIN"/>
    <property type="match status" value="1"/>
</dbReference>
<dbReference type="GO" id="GO:0016036">
    <property type="term" value="P:cellular response to phosphate starvation"/>
    <property type="evidence" value="ECO:0007669"/>
    <property type="project" value="TreeGrafter"/>
</dbReference>
<feature type="domain" description="Histidine kinase" evidence="10">
    <location>
        <begin position="376"/>
        <end position="592"/>
    </location>
</feature>
<evidence type="ECO:0000256" key="5">
    <source>
        <dbReference type="ARBA" id="ARBA00022679"/>
    </source>
</evidence>
<feature type="transmembrane region" description="Helical" evidence="9">
    <location>
        <begin position="12"/>
        <end position="29"/>
    </location>
</feature>
<dbReference type="GO" id="GO:0004721">
    <property type="term" value="F:phosphoprotein phosphatase activity"/>
    <property type="evidence" value="ECO:0007669"/>
    <property type="project" value="TreeGrafter"/>
</dbReference>
<evidence type="ECO:0000256" key="1">
    <source>
        <dbReference type="ARBA" id="ARBA00000085"/>
    </source>
</evidence>
<keyword evidence="9" id="KW-0812">Transmembrane</keyword>
<evidence type="ECO:0000259" key="11">
    <source>
        <dbReference type="PROSITE" id="PS50885"/>
    </source>
</evidence>
<dbReference type="SUPFAM" id="SSF55874">
    <property type="entry name" value="ATPase domain of HSP90 chaperone/DNA topoisomerase II/histidine kinase"/>
    <property type="match status" value="1"/>
</dbReference>
<evidence type="ECO:0000256" key="3">
    <source>
        <dbReference type="ARBA" id="ARBA00012438"/>
    </source>
</evidence>
<accession>A0A437SA19</accession>
<evidence type="ECO:0000256" key="9">
    <source>
        <dbReference type="SAM" id="Phobius"/>
    </source>
</evidence>
<gene>
    <name evidence="12" type="ORF">EF514_00075</name>
</gene>
<dbReference type="InterPro" id="IPR003594">
    <property type="entry name" value="HATPase_dom"/>
</dbReference>
<keyword evidence="7" id="KW-0902">Two-component regulatory system</keyword>
<proteinExistence type="predicted"/>
<dbReference type="InterPro" id="IPR005467">
    <property type="entry name" value="His_kinase_dom"/>
</dbReference>
<dbReference type="InterPro" id="IPR050351">
    <property type="entry name" value="BphY/WalK/GraS-like"/>
</dbReference>
<reference evidence="12 13" key="1">
    <citation type="submission" date="2018-11" db="EMBL/GenBank/DDBJ databases">
        <title>Genome sequencing and assembly of Anaerosphaera sp. nov., GS7-6-2.</title>
        <authorList>
            <person name="Rettenmaier R."/>
            <person name="Liebl W."/>
            <person name="Zverlov V."/>
        </authorList>
    </citation>
    <scope>NUCLEOTIDE SEQUENCE [LARGE SCALE GENOMIC DNA]</scope>
    <source>
        <strain evidence="12 13">GS7-6-2</strain>
    </source>
</reference>
<dbReference type="RefSeq" id="WP_127722567.1">
    <property type="nucleotide sequence ID" value="NZ_RLIH01000001.1"/>
</dbReference>
<comment type="subcellular location">
    <subcellularLocation>
        <location evidence="2">Membrane</location>
    </subcellularLocation>
</comment>
<dbReference type="PANTHER" id="PTHR45453:SF1">
    <property type="entry name" value="PHOSPHATE REGULON SENSOR PROTEIN PHOR"/>
    <property type="match status" value="1"/>
</dbReference>
<dbReference type="PANTHER" id="PTHR45453">
    <property type="entry name" value="PHOSPHATE REGULON SENSOR PROTEIN PHOR"/>
    <property type="match status" value="1"/>
</dbReference>
<evidence type="ECO:0000256" key="4">
    <source>
        <dbReference type="ARBA" id="ARBA00022553"/>
    </source>
</evidence>
<keyword evidence="9" id="KW-1133">Transmembrane helix</keyword>
<dbReference type="SMART" id="SM00387">
    <property type="entry name" value="HATPase_c"/>
    <property type="match status" value="1"/>
</dbReference>
<evidence type="ECO:0000259" key="10">
    <source>
        <dbReference type="PROSITE" id="PS50109"/>
    </source>
</evidence>
<dbReference type="SMART" id="SM00304">
    <property type="entry name" value="HAMP"/>
    <property type="match status" value="1"/>
</dbReference>
<dbReference type="InterPro" id="IPR004358">
    <property type="entry name" value="Sig_transdc_His_kin-like_C"/>
</dbReference>
<evidence type="ECO:0000256" key="2">
    <source>
        <dbReference type="ARBA" id="ARBA00004370"/>
    </source>
</evidence>
<evidence type="ECO:0000313" key="13">
    <source>
        <dbReference type="Proteomes" id="UP000288812"/>
    </source>
</evidence>
<dbReference type="Pfam" id="PF02518">
    <property type="entry name" value="HATPase_c"/>
    <property type="match status" value="1"/>
</dbReference>
<dbReference type="FunFam" id="1.10.287.130:FF:000001">
    <property type="entry name" value="Two-component sensor histidine kinase"/>
    <property type="match status" value="1"/>
</dbReference>
<dbReference type="Gene3D" id="6.10.340.10">
    <property type="match status" value="1"/>
</dbReference>
<dbReference type="GO" id="GO:0000155">
    <property type="term" value="F:phosphorelay sensor kinase activity"/>
    <property type="evidence" value="ECO:0007669"/>
    <property type="project" value="InterPro"/>
</dbReference>
<dbReference type="Gene3D" id="3.30.565.10">
    <property type="entry name" value="Histidine kinase-like ATPase, C-terminal domain"/>
    <property type="match status" value="1"/>
</dbReference>
<dbReference type="Gene3D" id="1.10.287.130">
    <property type="match status" value="1"/>
</dbReference>
<dbReference type="InterPro" id="IPR036890">
    <property type="entry name" value="HATPase_C_sf"/>
</dbReference>
<comment type="catalytic activity">
    <reaction evidence="1">
        <text>ATP + protein L-histidine = ADP + protein N-phospho-L-histidine.</text>
        <dbReference type="EC" id="2.7.13.3"/>
    </reaction>
</comment>
<dbReference type="CDD" id="cd00075">
    <property type="entry name" value="HATPase"/>
    <property type="match status" value="1"/>
</dbReference>
<evidence type="ECO:0000256" key="8">
    <source>
        <dbReference type="ARBA" id="ARBA00023136"/>
    </source>
</evidence>